<evidence type="ECO:0000313" key="1">
    <source>
        <dbReference type="EMBL" id="PON48361.1"/>
    </source>
</evidence>
<protein>
    <submittedName>
        <fullName evidence="1">Uncharacterized protein</fullName>
    </submittedName>
</protein>
<gene>
    <name evidence="1" type="ORF">PanWU01x14_237560</name>
</gene>
<dbReference type="Proteomes" id="UP000237105">
    <property type="component" value="Unassembled WGS sequence"/>
</dbReference>
<accession>A0A2P5BHT2</accession>
<keyword evidence="2" id="KW-1185">Reference proteome</keyword>
<sequence length="180" mass="18535">MKTHNNVLPLINMRNELLGIVLETEKLVTVGVDVGGELVLDALPGREVGRVLVPVLPDGAPLEDGARRGGADLGRRGEAALQEAADHQGVGLRVEGVELGGDVGLRTDVEGRRRATVVGGGGVGVGIGIRVCGAEVSRSVVVLVGGVGRRGGGGRGPEDYDFREGEGRVVVVIWVGNGRL</sequence>
<dbReference type="AlphaFoldDB" id="A0A2P5BHT2"/>
<evidence type="ECO:0000313" key="2">
    <source>
        <dbReference type="Proteomes" id="UP000237105"/>
    </source>
</evidence>
<proteinExistence type="predicted"/>
<name>A0A2P5BHT2_PARAD</name>
<reference evidence="2" key="1">
    <citation type="submission" date="2016-06" db="EMBL/GenBank/DDBJ databases">
        <title>Parallel loss of symbiosis genes in relatives of nitrogen-fixing non-legume Parasponia.</title>
        <authorList>
            <person name="Van Velzen R."/>
            <person name="Holmer R."/>
            <person name="Bu F."/>
            <person name="Rutten L."/>
            <person name="Van Zeijl A."/>
            <person name="Liu W."/>
            <person name="Santuari L."/>
            <person name="Cao Q."/>
            <person name="Sharma T."/>
            <person name="Shen D."/>
            <person name="Roswanjaya Y."/>
            <person name="Wardhani T."/>
            <person name="Kalhor M.S."/>
            <person name="Jansen J."/>
            <person name="Van den Hoogen J."/>
            <person name="Gungor B."/>
            <person name="Hartog M."/>
            <person name="Hontelez J."/>
            <person name="Verver J."/>
            <person name="Yang W.-C."/>
            <person name="Schijlen E."/>
            <person name="Repin R."/>
            <person name="Schilthuizen M."/>
            <person name="Schranz E."/>
            <person name="Heidstra R."/>
            <person name="Miyata K."/>
            <person name="Fedorova E."/>
            <person name="Kohlen W."/>
            <person name="Bisseling T."/>
            <person name="Smit S."/>
            <person name="Geurts R."/>
        </authorList>
    </citation>
    <scope>NUCLEOTIDE SEQUENCE [LARGE SCALE GENOMIC DNA]</scope>
    <source>
        <strain evidence="2">cv. WU1-14</strain>
    </source>
</reference>
<organism evidence="1 2">
    <name type="scientific">Parasponia andersonii</name>
    <name type="common">Sponia andersonii</name>
    <dbReference type="NCBI Taxonomy" id="3476"/>
    <lineage>
        <taxon>Eukaryota</taxon>
        <taxon>Viridiplantae</taxon>
        <taxon>Streptophyta</taxon>
        <taxon>Embryophyta</taxon>
        <taxon>Tracheophyta</taxon>
        <taxon>Spermatophyta</taxon>
        <taxon>Magnoliopsida</taxon>
        <taxon>eudicotyledons</taxon>
        <taxon>Gunneridae</taxon>
        <taxon>Pentapetalae</taxon>
        <taxon>rosids</taxon>
        <taxon>fabids</taxon>
        <taxon>Rosales</taxon>
        <taxon>Cannabaceae</taxon>
        <taxon>Parasponia</taxon>
    </lineage>
</organism>
<dbReference type="EMBL" id="JXTB01000278">
    <property type="protein sequence ID" value="PON48361.1"/>
    <property type="molecule type" value="Genomic_DNA"/>
</dbReference>
<comment type="caution">
    <text evidence="1">The sequence shown here is derived from an EMBL/GenBank/DDBJ whole genome shotgun (WGS) entry which is preliminary data.</text>
</comment>